<evidence type="ECO:0000313" key="2">
    <source>
        <dbReference type="EMBL" id="WZB87178.1"/>
    </source>
</evidence>
<evidence type="ECO:0000313" key="3">
    <source>
        <dbReference type="Proteomes" id="UP001483337"/>
    </source>
</evidence>
<organism evidence="2 3">
    <name type="scientific">Okeanomitos corallinicola TIOX110</name>
    <dbReference type="NCBI Taxonomy" id="3133117"/>
    <lineage>
        <taxon>Bacteria</taxon>
        <taxon>Bacillati</taxon>
        <taxon>Cyanobacteriota</taxon>
        <taxon>Cyanophyceae</taxon>
        <taxon>Nostocales</taxon>
        <taxon>Aphanizomenonaceae</taxon>
        <taxon>Okeanomitos</taxon>
    </lineage>
</organism>
<dbReference type="RefSeq" id="WP_353930092.1">
    <property type="nucleotide sequence ID" value="NZ_CP150886.1"/>
</dbReference>
<gene>
    <name evidence="2" type="ORF">WJM97_17585</name>
</gene>
<dbReference type="SUPFAM" id="SSF53448">
    <property type="entry name" value="Nucleotide-diphospho-sugar transferases"/>
    <property type="match status" value="1"/>
</dbReference>
<evidence type="ECO:0000259" key="1">
    <source>
        <dbReference type="Pfam" id="PF00535"/>
    </source>
</evidence>
<proteinExistence type="predicted"/>
<dbReference type="EC" id="2.4.-.-" evidence="2"/>
<keyword evidence="2" id="KW-0808">Transferase</keyword>
<dbReference type="Gene3D" id="3.90.550.10">
    <property type="entry name" value="Spore Coat Polysaccharide Biosynthesis Protein SpsA, Chain A"/>
    <property type="match status" value="1"/>
</dbReference>
<accession>A0ABZ2UUS1</accession>
<name>A0ABZ2UUS1_9CYAN</name>
<dbReference type="Proteomes" id="UP001483337">
    <property type="component" value="Chromosome"/>
</dbReference>
<dbReference type="PANTHER" id="PTHR43685">
    <property type="entry name" value="GLYCOSYLTRANSFERASE"/>
    <property type="match status" value="1"/>
</dbReference>
<keyword evidence="3" id="KW-1185">Reference proteome</keyword>
<dbReference type="EMBL" id="CP150886">
    <property type="protein sequence ID" value="WZB87178.1"/>
    <property type="molecule type" value="Genomic_DNA"/>
</dbReference>
<dbReference type="InterPro" id="IPR029044">
    <property type="entry name" value="Nucleotide-diphossugar_trans"/>
</dbReference>
<dbReference type="InterPro" id="IPR050834">
    <property type="entry name" value="Glycosyltransf_2"/>
</dbReference>
<dbReference type="InterPro" id="IPR001173">
    <property type="entry name" value="Glyco_trans_2-like"/>
</dbReference>
<keyword evidence="2" id="KW-0328">Glycosyltransferase</keyword>
<protein>
    <submittedName>
        <fullName evidence="2">Glycosyltransferase family A protein</fullName>
        <ecNumber evidence="2">2.4.-.-</ecNumber>
    </submittedName>
</protein>
<reference evidence="2 3" key="1">
    <citation type="submission" date="2024-04" db="EMBL/GenBank/DDBJ databases">
        <title>Okeanomitos corallinicola gen. &amp; sp. nov. (Nostocales, Cyanobacteria), a new toxic marine heterocyst-forming cyanobacterium from a coral reef.</title>
        <authorList>
            <person name="Li H."/>
            <person name="Li R."/>
            <person name="Kang J."/>
            <person name="Hii K.S."/>
            <person name="Mohamed H.F."/>
            <person name="Xu X."/>
            <person name="Luo Z."/>
        </authorList>
    </citation>
    <scope>NUCLEOTIDE SEQUENCE [LARGE SCALE GENOMIC DNA]</scope>
    <source>
        <strain evidence="2 3">TIOX110</strain>
    </source>
</reference>
<dbReference type="GO" id="GO:0016757">
    <property type="term" value="F:glycosyltransferase activity"/>
    <property type="evidence" value="ECO:0007669"/>
    <property type="project" value="UniProtKB-KW"/>
</dbReference>
<feature type="domain" description="Glycosyltransferase 2-like" evidence="1">
    <location>
        <begin position="7"/>
        <end position="132"/>
    </location>
</feature>
<dbReference type="Pfam" id="PF00535">
    <property type="entry name" value="Glycos_transf_2"/>
    <property type="match status" value="1"/>
</dbReference>
<sequence>MMTAQATIILTTHNRCELLKKSIQAAKRQSVAVDIIVMDDNSTDETSEMMSRDFPDIPYYRSSENKGPCYQRNKGIELSKTKIVFPLDDDSILNSQYTIEQTLKEFDDPQVGAVAIPFINILQDQIIWTQAPDHKQIYVTHAYVAAAHAVDREKFLAIGGYREIFFYMGEEGDACIRLLQQGYYVRLGMADPIHHHQPPNRISKRPDVFGRQNDILFPYFNAPINMLAISLLGTTLKGMWFGLKVRRPLYMLEGFYRGYKTALNKIKMRQPVDQDCFQTYRFLKRKQIATLQEIKPYLNSKTF</sequence>
<dbReference type="CDD" id="cd00761">
    <property type="entry name" value="Glyco_tranf_GTA_type"/>
    <property type="match status" value="1"/>
</dbReference>
<dbReference type="PANTHER" id="PTHR43685:SF3">
    <property type="entry name" value="SLR2126 PROTEIN"/>
    <property type="match status" value="1"/>
</dbReference>